<comment type="caution">
    <text evidence="9">Lacks conserved residue(s) required for the propagation of feature annotation.</text>
</comment>
<dbReference type="GO" id="GO:0005737">
    <property type="term" value="C:cytoplasm"/>
    <property type="evidence" value="ECO:0007669"/>
    <property type="project" value="UniProtKB-SubCell"/>
</dbReference>
<feature type="binding site" evidence="9">
    <location>
        <begin position="249"/>
        <end position="250"/>
    </location>
    <ligand>
        <name>FMN</name>
        <dbReference type="ChEBI" id="CHEBI:58210"/>
    </ligand>
</feature>
<accession>A0A2G9YJ31</accession>
<dbReference type="Gene3D" id="3.20.20.70">
    <property type="entry name" value="Aldolase class I"/>
    <property type="match status" value="1"/>
</dbReference>
<dbReference type="PROSITE" id="PS00912">
    <property type="entry name" value="DHODEHASE_2"/>
    <property type="match status" value="1"/>
</dbReference>
<keyword evidence="6 9" id="KW-0288">FMN</keyword>
<feature type="binding site" evidence="9">
    <location>
        <position position="22"/>
    </location>
    <ligand>
        <name>FMN</name>
        <dbReference type="ChEBI" id="CHEBI:58210"/>
    </ligand>
</feature>
<comment type="function">
    <text evidence="9">Catalyzes the conversion of dihydroorotate to orotate.</text>
</comment>
<dbReference type="InterPro" id="IPR001295">
    <property type="entry name" value="Dihydroorotate_DH_CS"/>
</dbReference>
<dbReference type="GO" id="GO:0044205">
    <property type="term" value="P:'de novo' UMP biosynthetic process"/>
    <property type="evidence" value="ECO:0007669"/>
    <property type="project" value="UniProtKB-UniRule"/>
</dbReference>
<gene>
    <name evidence="9" type="primary">pyrD</name>
    <name evidence="11" type="ORF">COX41_06695</name>
</gene>
<sequence>MKPNLSVNIGKLKLKNPVMVASGTFGYAEEFSDFMDLKKLGAVVTKTITLNPRQGNSPPRTCETPAGMLNSIGLENPGIEVFIREKLPFLKKLGVPIIMSVASEDGPEEFVALAKRMDKIKEAAAIELNISCPNIGHRSNLPPKLISQDPKATYKVVNSVRKVTQKTLITKLSPSVTSISEIAMAAQAAGSDAIALINTLSGMSIDVEKRKPKLAVVTGGLSGPAIRPIALKMVWEAYNKIKLPIIGMGGIIDISSALEFFIAGASAISIGTANFVNPKISIEIMSGIRKYLARNKISGIEKLIGSLKI</sequence>
<evidence type="ECO:0000256" key="5">
    <source>
        <dbReference type="ARBA" id="ARBA00022630"/>
    </source>
</evidence>
<evidence type="ECO:0000256" key="6">
    <source>
        <dbReference type="ARBA" id="ARBA00022643"/>
    </source>
</evidence>
<evidence type="ECO:0000256" key="9">
    <source>
        <dbReference type="HAMAP-Rule" id="MF_00224"/>
    </source>
</evidence>
<name>A0A2G9YJ31_9BACT</name>
<comment type="subcellular location">
    <subcellularLocation>
        <location evidence="1 9">Cytoplasm</location>
    </subcellularLocation>
</comment>
<dbReference type="EMBL" id="PCRK01000172">
    <property type="protein sequence ID" value="PIP18723.1"/>
    <property type="molecule type" value="Genomic_DNA"/>
</dbReference>
<dbReference type="Proteomes" id="UP000231292">
    <property type="component" value="Unassembled WGS sequence"/>
</dbReference>
<feature type="active site" description="Nucleophile" evidence="9">
    <location>
        <position position="132"/>
    </location>
</feature>
<dbReference type="Pfam" id="PF01180">
    <property type="entry name" value="DHO_dh"/>
    <property type="match status" value="1"/>
</dbReference>
<dbReference type="FunFam" id="3.20.20.70:FF:000027">
    <property type="entry name" value="Dihydropyrimidine dehydrogenase [NADP(+)]"/>
    <property type="match status" value="1"/>
</dbReference>
<dbReference type="EC" id="1.3.-.-" evidence="9"/>
<feature type="binding site" evidence="9">
    <location>
        <begin position="70"/>
        <end position="74"/>
    </location>
    <ligand>
        <name>substrate</name>
    </ligand>
</feature>
<comment type="similarity">
    <text evidence="3 9">Belongs to the dihydroorotate dehydrogenase family. Type 1 subfamily.</text>
</comment>
<evidence type="ECO:0000256" key="3">
    <source>
        <dbReference type="ARBA" id="ARBA00008008"/>
    </source>
</evidence>
<keyword evidence="8 9" id="KW-0560">Oxidoreductase</keyword>
<dbReference type="PANTHER" id="PTHR48109">
    <property type="entry name" value="DIHYDROOROTATE DEHYDROGENASE (QUINONE), MITOCHONDRIAL-RELATED"/>
    <property type="match status" value="1"/>
</dbReference>
<dbReference type="AlphaFoldDB" id="A0A2G9YJ31"/>
<feature type="binding site" evidence="9">
    <location>
        <begin position="198"/>
        <end position="199"/>
    </location>
    <ligand>
        <name>substrate</name>
    </ligand>
</feature>
<organism evidence="11 12">
    <name type="scientific">Candidatus Sherwoodlollariibacterium unditelluris</name>
    <dbReference type="NCBI Taxonomy" id="1974757"/>
    <lineage>
        <taxon>Bacteria</taxon>
        <taxon>Pseudomonadati</taxon>
        <taxon>Candidatus Omnitrophota</taxon>
        <taxon>Candidatus Sherwoodlollariibacterium</taxon>
    </lineage>
</organism>
<dbReference type="PROSITE" id="PS00911">
    <property type="entry name" value="DHODEHASE_1"/>
    <property type="match status" value="1"/>
</dbReference>
<keyword evidence="5 9" id="KW-0285">Flavoprotein</keyword>
<proteinExistence type="inferred from homology"/>
<dbReference type="NCBIfam" id="TIGR01037">
    <property type="entry name" value="pyrD_sub1_fam"/>
    <property type="match status" value="1"/>
</dbReference>
<feature type="binding site" evidence="9">
    <location>
        <begin position="46"/>
        <end position="47"/>
    </location>
    <ligand>
        <name>FMN</name>
        <dbReference type="ChEBI" id="CHEBI:58210"/>
    </ligand>
</feature>
<dbReference type="PANTHER" id="PTHR48109:SF1">
    <property type="entry name" value="DIHYDROOROTATE DEHYDROGENASE (FUMARATE)"/>
    <property type="match status" value="1"/>
</dbReference>
<protein>
    <recommendedName>
        <fullName evidence="9">Dihydroorotate dehydrogenase</fullName>
        <shortName evidence="9">DHOD</shortName>
        <shortName evidence="9">DHODase</shortName>
        <shortName evidence="9">DHOdehase</shortName>
        <ecNumber evidence="9">1.3.-.-</ecNumber>
    </recommendedName>
</protein>
<evidence type="ECO:0000256" key="2">
    <source>
        <dbReference type="ARBA" id="ARBA00004725"/>
    </source>
</evidence>
<dbReference type="SUPFAM" id="SSF51395">
    <property type="entry name" value="FMN-linked oxidoreductases"/>
    <property type="match status" value="1"/>
</dbReference>
<feature type="binding site" evidence="9">
    <location>
        <position position="197"/>
    </location>
    <ligand>
        <name>FMN</name>
        <dbReference type="ChEBI" id="CHEBI:58210"/>
    </ligand>
</feature>
<comment type="catalytic activity">
    <reaction evidence="9">
        <text>(S)-dihydroorotate + A = orotate + AH2</text>
        <dbReference type="Rhea" id="RHEA:18073"/>
        <dbReference type="ChEBI" id="CHEBI:13193"/>
        <dbReference type="ChEBI" id="CHEBI:17499"/>
        <dbReference type="ChEBI" id="CHEBI:30839"/>
        <dbReference type="ChEBI" id="CHEBI:30864"/>
    </reaction>
</comment>
<dbReference type="InterPro" id="IPR013785">
    <property type="entry name" value="Aldolase_TIM"/>
</dbReference>
<dbReference type="InterPro" id="IPR049622">
    <property type="entry name" value="Dihydroorotate_DH_I"/>
</dbReference>
<feature type="binding site" evidence="9">
    <location>
        <position position="46"/>
    </location>
    <ligand>
        <name>substrate</name>
    </ligand>
</feature>
<dbReference type="InterPro" id="IPR005720">
    <property type="entry name" value="Dihydroorotate_DH_cat"/>
</dbReference>
<dbReference type="UniPathway" id="UPA00070"/>
<dbReference type="InterPro" id="IPR033888">
    <property type="entry name" value="DHOD_1B"/>
</dbReference>
<evidence type="ECO:0000313" key="12">
    <source>
        <dbReference type="Proteomes" id="UP000231292"/>
    </source>
</evidence>
<evidence type="ECO:0000256" key="7">
    <source>
        <dbReference type="ARBA" id="ARBA00022975"/>
    </source>
</evidence>
<dbReference type="NCBIfam" id="NF005574">
    <property type="entry name" value="PRK07259.1"/>
    <property type="match status" value="1"/>
</dbReference>
<dbReference type="GO" id="GO:0004152">
    <property type="term" value="F:dihydroorotate dehydrogenase activity"/>
    <property type="evidence" value="ECO:0007669"/>
    <property type="project" value="UniProtKB-UniRule"/>
</dbReference>
<comment type="caution">
    <text evidence="11">The sequence shown here is derived from an EMBL/GenBank/DDBJ whole genome shotgun (WGS) entry which is preliminary data.</text>
</comment>
<evidence type="ECO:0000256" key="4">
    <source>
        <dbReference type="ARBA" id="ARBA00022490"/>
    </source>
</evidence>
<keyword evidence="4 9" id="KW-0963">Cytoplasm</keyword>
<dbReference type="InterPro" id="IPR024920">
    <property type="entry name" value="Dihydroorotate_DH_1"/>
</dbReference>
<evidence type="ECO:0000256" key="8">
    <source>
        <dbReference type="ARBA" id="ARBA00023002"/>
    </source>
</evidence>
<evidence type="ECO:0000313" key="11">
    <source>
        <dbReference type="EMBL" id="PIP18723.1"/>
    </source>
</evidence>
<keyword evidence="7 9" id="KW-0665">Pyrimidine biosynthesis</keyword>
<feature type="binding site" evidence="9">
    <location>
        <position position="129"/>
    </location>
    <ligand>
        <name>FMN</name>
        <dbReference type="ChEBI" id="CHEBI:58210"/>
    </ligand>
</feature>
<feature type="domain" description="Dihydroorotate dehydrogenase catalytic" evidence="10">
    <location>
        <begin position="5"/>
        <end position="292"/>
    </location>
</feature>
<dbReference type="InterPro" id="IPR050074">
    <property type="entry name" value="DHO_dehydrogenase"/>
</dbReference>
<feature type="binding site" evidence="9">
    <location>
        <position position="129"/>
    </location>
    <ligand>
        <name>substrate</name>
    </ligand>
</feature>
<dbReference type="GO" id="GO:0006207">
    <property type="term" value="P:'de novo' pyrimidine nucleobase biosynthetic process"/>
    <property type="evidence" value="ECO:0007669"/>
    <property type="project" value="InterPro"/>
</dbReference>
<reference evidence="11 12" key="1">
    <citation type="submission" date="2017-09" db="EMBL/GenBank/DDBJ databases">
        <title>Depth-based differentiation of microbial function through sediment-hosted aquifers and enrichment of novel symbionts in the deep terrestrial subsurface.</title>
        <authorList>
            <person name="Probst A.J."/>
            <person name="Ladd B."/>
            <person name="Jarett J.K."/>
            <person name="Geller-Mcgrath D.E."/>
            <person name="Sieber C.M."/>
            <person name="Emerson J.B."/>
            <person name="Anantharaman K."/>
            <person name="Thomas B.C."/>
            <person name="Malmstrom R."/>
            <person name="Stieglmeier M."/>
            <person name="Klingl A."/>
            <person name="Woyke T."/>
            <person name="Ryan C.M."/>
            <person name="Banfield J.F."/>
        </authorList>
    </citation>
    <scope>NUCLEOTIDE SEQUENCE [LARGE SCALE GENOMIC DNA]</scope>
    <source>
        <strain evidence="11">CG23_combo_of_CG06-09_8_20_14_all_41_10</strain>
    </source>
</reference>
<dbReference type="HAMAP" id="MF_00224">
    <property type="entry name" value="DHO_dh_type1"/>
    <property type="match status" value="1"/>
</dbReference>
<feature type="binding site" evidence="9">
    <location>
        <position position="171"/>
    </location>
    <ligand>
        <name>FMN</name>
        <dbReference type="ChEBI" id="CHEBI:58210"/>
    </ligand>
</feature>
<dbReference type="CDD" id="cd04740">
    <property type="entry name" value="DHOD_1B_like"/>
    <property type="match status" value="1"/>
</dbReference>
<evidence type="ECO:0000256" key="1">
    <source>
        <dbReference type="ARBA" id="ARBA00004496"/>
    </source>
</evidence>
<dbReference type="InterPro" id="IPR012135">
    <property type="entry name" value="Dihydroorotate_DH_1_2"/>
</dbReference>
<comment type="cofactor">
    <cofactor evidence="9">
        <name>FMN</name>
        <dbReference type="ChEBI" id="CHEBI:58210"/>
    </cofactor>
    <text evidence="9">Binds 1 FMN per subunit.</text>
</comment>
<comment type="pathway">
    <text evidence="2 9">Pyrimidine metabolism; UMP biosynthesis via de novo pathway.</text>
</comment>
<evidence type="ECO:0000259" key="10">
    <source>
        <dbReference type="Pfam" id="PF01180"/>
    </source>
</evidence>
<dbReference type="PIRSF" id="PIRSF000164">
    <property type="entry name" value="DHO_oxidase"/>
    <property type="match status" value="1"/>
</dbReference>
<feature type="binding site" evidence="9">
    <location>
        <begin position="271"/>
        <end position="272"/>
    </location>
    <ligand>
        <name>FMN</name>
        <dbReference type="ChEBI" id="CHEBI:58210"/>
    </ligand>
</feature>
<feature type="binding site" evidence="9">
    <location>
        <position position="223"/>
    </location>
    <ligand>
        <name>FMN</name>
        <dbReference type="ChEBI" id="CHEBI:58210"/>
    </ligand>
</feature>